<protein>
    <submittedName>
        <fullName evidence="1">Uncharacterized protein</fullName>
    </submittedName>
</protein>
<dbReference type="EMBL" id="BARU01017383">
    <property type="protein sequence ID" value="GAH59641.1"/>
    <property type="molecule type" value="Genomic_DNA"/>
</dbReference>
<reference evidence="1" key="1">
    <citation type="journal article" date="2014" name="Front. Microbiol.">
        <title>High frequency of phylogenetically diverse reductive dehalogenase-homologous genes in deep subseafloor sedimentary metagenomes.</title>
        <authorList>
            <person name="Kawai M."/>
            <person name="Futagami T."/>
            <person name="Toyoda A."/>
            <person name="Takaki Y."/>
            <person name="Nishi S."/>
            <person name="Hori S."/>
            <person name="Arai W."/>
            <person name="Tsubouchi T."/>
            <person name="Morono Y."/>
            <person name="Uchiyama I."/>
            <person name="Ito T."/>
            <person name="Fujiyama A."/>
            <person name="Inagaki F."/>
            <person name="Takami H."/>
        </authorList>
    </citation>
    <scope>NUCLEOTIDE SEQUENCE</scope>
    <source>
        <strain evidence="1">Expedition CK06-06</strain>
    </source>
</reference>
<sequence>MIAMDTARNSNQPIKRLHMLGYGLLNISDLDSRGKLNVTFQNGIGISLIQNIFELYKSEIINKRQGNSIIPLDDFTIHIQYFKNGEKNISVFIYMEEKESTVP</sequence>
<feature type="non-terminal residue" evidence="1">
    <location>
        <position position="103"/>
    </location>
</feature>
<dbReference type="AlphaFoldDB" id="X1GP31"/>
<name>X1GP31_9ZZZZ</name>
<evidence type="ECO:0000313" key="1">
    <source>
        <dbReference type="EMBL" id="GAH59641.1"/>
    </source>
</evidence>
<proteinExistence type="predicted"/>
<organism evidence="1">
    <name type="scientific">marine sediment metagenome</name>
    <dbReference type="NCBI Taxonomy" id="412755"/>
    <lineage>
        <taxon>unclassified sequences</taxon>
        <taxon>metagenomes</taxon>
        <taxon>ecological metagenomes</taxon>
    </lineage>
</organism>
<gene>
    <name evidence="1" type="ORF">S03H2_28844</name>
</gene>
<comment type="caution">
    <text evidence="1">The sequence shown here is derived from an EMBL/GenBank/DDBJ whole genome shotgun (WGS) entry which is preliminary data.</text>
</comment>
<accession>X1GP31</accession>